<dbReference type="PROSITE" id="PS51257">
    <property type="entry name" value="PROKAR_LIPOPROTEIN"/>
    <property type="match status" value="1"/>
</dbReference>
<dbReference type="AlphaFoldDB" id="A0A7C3PGE5"/>
<reference evidence="2" key="1">
    <citation type="journal article" date="2020" name="mSystems">
        <title>Genome- and Community-Level Interaction Insights into Carbon Utilization and Element Cycling Functions of Hydrothermarchaeota in Hydrothermal Sediment.</title>
        <authorList>
            <person name="Zhou Z."/>
            <person name="Liu Y."/>
            <person name="Xu W."/>
            <person name="Pan J."/>
            <person name="Luo Z.H."/>
            <person name="Li M."/>
        </authorList>
    </citation>
    <scope>NUCLEOTIDE SEQUENCE [LARGE SCALE GENOMIC DNA]</scope>
    <source>
        <strain evidence="2">SpSt-418</strain>
    </source>
</reference>
<protein>
    <submittedName>
        <fullName evidence="2">ABC transporter substrate-binding protein</fullName>
    </submittedName>
</protein>
<accession>A0A7C3PGE5</accession>
<dbReference type="InterPro" id="IPR039570">
    <property type="entry name" value="AmiC_PBP1"/>
</dbReference>
<dbReference type="GO" id="GO:0033218">
    <property type="term" value="F:amide binding"/>
    <property type="evidence" value="ECO:0007669"/>
    <property type="project" value="InterPro"/>
</dbReference>
<comment type="caution">
    <text evidence="2">The sequence shown here is derived from an EMBL/GenBank/DDBJ whole genome shotgun (WGS) entry which is preliminary data.</text>
</comment>
<feature type="chain" id="PRO_5028167182" evidence="1">
    <location>
        <begin position="21"/>
        <end position="423"/>
    </location>
</feature>
<dbReference type="InterPro" id="IPR028082">
    <property type="entry name" value="Peripla_BP_I"/>
</dbReference>
<feature type="signal peptide" evidence="1">
    <location>
        <begin position="1"/>
        <end position="20"/>
    </location>
</feature>
<dbReference type="PANTHER" id="PTHR47628:SF1">
    <property type="entry name" value="ALIPHATIC AMIDASE EXPRESSION-REGULATING PROTEIN"/>
    <property type="match status" value="1"/>
</dbReference>
<sequence length="423" mass="46255">MKRRVFVQNLAVSAALTAMAGCVRSATSSTSGATGSDIKVGILFSLTGGLEIVEKSMHDATLMAIEEINQAGGVLGRKLTPVIEDGASDPRIFAEKARKLLISDKVATVFGCYTGASVKAVLPVFTQQRGLLYYPTYAQGNECPSHAIYTGAVPNQQVSNFIPWIMKNLHAKRFFLVGSNYVFPREMAKVAKIMLKQNGGEFVADEYLPLNHTEWGPLVSKIKQLKPDAIFSNVVGTSTVAFYREFKNQGLKPEDIPICSTVTSEVETQAIGSEFVEGHYSSFPYFQSVSTPVNKDWVAKVKQKFGNNAVTHHAMECSYWQVHIFKQAAEKAQSLEPEKMRTASLGLEYEAPGGLVKIDPDNGNAWLTPRIGQCQADGQYKIVDEGKAPIKPLPYVAYGETTGNLYCTAKGLDTAKFKPQEQS</sequence>
<name>A0A7C3PGE5_9CYAN</name>
<organism evidence="2">
    <name type="scientific">Oscillatoriales cyanobacterium SpSt-418</name>
    <dbReference type="NCBI Taxonomy" id="2282169"/>
    <lineage>
        <taxon>Bacteria</taxon>
        <taxon>Bacillati</taxon>
        <taxon>Cyanobacteriota</taxon>
        <taxon>Cyanophyceae</taxon>
        <taxon>Oscillatoriophycideae</taxon>
        <taxon>Oscillatoriales</taxon>
    </lineage>
</organism>
<keyword evidence="1" id="KW-0732">Signal</keyword>
<evidence type="ECO:0000313" key="2">
    <source>
        <dbReference type="EMBL" id="HFM97280.1"/>
    </source>
</evidence>
<dbReference type="PANTHER" id="PTHR47628">
    <property type="match status" value="1"/>
</dbReference>
<dbReference type="CDD" id="cd06357">
    <property type="entry name" value="PBP1_AmiC"/>
    <property type="match status" value="1"/>
</dbReference>
<gene>
    <name evidence="2" type="ORF">ENR64_05830</name>
</gene>
<proteinExistence type="predicted"/>
<evidence type="ECO:0000256" key="1">
    <source>
        <dbReference type="SAM" id="SignalP"/>
    </source>
</evidence>
<dbReference type="EMBL" id="DSRU01000066">
    <property type="protein sequence ID" value="HFM97280.1"/>
    <property type="molecule type" value="Genomic_DNA"/>
</dbReference>
<dbReference type="Gene3D" id="3.40.50.2300">
    <property type="match status" value="2"/>
</dbReference>
<dbReference type="Pfam" id="PF13433">
    <property type="entry name" value="Peripla_BP_5"/>
    <property type="match status" value="1"/>
</dbReference>
<dbReference type="SUPFAM" id="SSF53822">
    <property type="entry name" value="Periplasmic binding protein-like I"/>
    <property type="match status" value="1"/>
</dbReference>